<organism evidence="1 2">
    <name type="scientific">Azospira oryzae</name>
    <dbReference type="NCBI Taxonomy" id="146939"/>
    <lineage>
        <taxon>Bacteria</taxon>
        <taxon>Pseudomonadati</taxon>
        <taxon>Pseudomonadota</taxon>
        <taxon>Betaproteobacteria</taxon>
        <taxon>Rhodocyclales</taxon>
        <taxon>Rhodocyclaceae</taxon>
        <taxon>Azospira</taxon>
    </lineage>
</organism>
<proteinExistence type="predicted"/>
<evidence type="ECO:0000313" key="2">
    <source>
        <dbReference type="Proteomes" id="UP000292136"/>
    </source>
</evidence>
<dbReference type="Proteomes" id="UP000292136">
    <property type="component" value="Unassembled WGS sequence"/>
</dbReference>
<name>A0ABY0IM90_9RHOO</name>
<reference evidence="1 2" key="1">
    <citation type="submission" date="2019-02" db="EMBL/GenBank/DDBJ databases">
        <title>Genomic Encyclopedia of Type Strains, Phase IV (KMG-IV): sequencing the most valuable type-strain genomes for metagenomic binning, comparative biology and taxonomic classification.</title>
        <authorList>
            <person name="Goeker M."/>
        </authorList>
    </citation>
    <scope>NUCLEOTIDE SEQUENCE [LARGE SCALE GENOMIC DNA]</scope>
    <source>
        <strain evidence="1 2">DSM 21223</strain>
    </source>
</reference>
<evidence type="ECO:0000313" key="1">
    <source>
        <dbReference type="EMBL" id="RZT76322.1"/>
    </source>
</evidence>
<protein>
    <submittedName>
        <fullName evidence="1">Uncharacterized protein</fullName>
    </submittedName>
</protein>
<sequence>MKINDIPLGGRFVLEGQTYVKTGPMMARGEGGETRVVPRYMVLQTADGAVAGTPAAAAPAADRAALGQAWSRFYAECRQLVPPQAQGQLEAARQRFLAASGLEDGQ</sequence>
<keyword evidence="2" id="KW-1185">Reference proteome</keyword>
<dbReference type="RefSeq" id="WP_130459560.1">
    <property type="nucleotide sequence ID" value="NZ_SHKM01000002.1"/>
</dbReference>
<dbReference type="EMBL" id="SHKM01000002">
    <property type="protein sequence ID" value="RZT76322.1"/>
    <property type="molecule type" value="Genomic_DNA"/>
</dbReference>
<accession>A0ABY0IM90</accession>
<gene>
    <name evidence="1" type="ORF">EV678_2197</name>
</gene>
<comment type="caution">
    <text evidence="1">The sequence shown here is derived from an EMBL/GenBank/DDBJ whole genome shotgun (WGS) entry which is preliminary data.</text>
</comment>